<evidence type="ECO:0000313" key="5">
    <source>
        <dbReference type="Proteomes" id="UP001528672"/>
    </source>
</evidence>
<dbReference type="PANTHER" id="PTHR10655">
    <property type="entry name" value="LYSOPHOSPHOLIPASE-RELATED"/>
    <property type="match status" value="1"/>
</dbReference>
<dbReference type="EMBL" id="JAQSIO010000003">
    <property type="protein sequence ID" value="MDD0814729.1"/>
    <property type="molecule type" value="Genomic_DNA"/>
</dbReference>
<dbReference type="SUPFAM" id="SSF53474">
    <property type="entry name" value="alpha/beta-Hydrolases"/>
    <property type="match status" value="1"/>
</dbReference>
<name>A0ABT5MFE0_9BURK</name>
<dbReference type="Gene3D" id="3.40.50.1820">
    <property type="entry name" value="alpha/beta hydrolase"/>
    <property type="match status" value="1"/>
</dbReference>
<dbReference type="Pfam" id="PF02230">
    <property type="entry name" value="Abhydrolase_2"/>
    <property type="match status" value="1"/>
</dbReference>
<accession>A0ABT5MFE0</accession>
<sequence>MSDTFQADSLGLKALYRPAAAAAPQPWLLVLLHGVGSNEADLFSLAPWVPPQFHLLSLRAPFPMGPNAFAWFQFGVLPNGQRQINAAQEAQSRALLSEVIARAAAQLQVPVERVVVGGFSQGGIMGLSLLLTRPQDQRAALVMHSRLLPEAVALQAPAEALAGRSLWLSYGTEDEVLPPSHTQAIVEHVRDLPMDLQGAGFPGGHTLSRPELDAVSQWLTQLSEAVR</sequence>
<keyword evidence="5" id="KW-1185">Reference proteome</keyword>
<organism evidence="4 5">
    <name type="scientific">Curvibacter microcysteis</name>
    <dbReference type="NCBI Taxonomy" id="3026419"/>
    <lineage>
        <taxon>Bacteria</taxon>
        <taxon>Pseudomonadati</taxon>
        <taxon>Pseudomonadota</taxon>
        <taxon>Betaproteobacteria</taxon>
        <taxon>Burkholderiales</taxon>
        <taxon>Comamonadaceae</taxon>
        <taxon>Curvibacter</taxon>
    </lineage>
</organism>
<dbReference type="InterPro" id="IPR003140">
    <property type="entry name" value="PLipase/COase/thioEstase"/>
</dbReference>
<evidence type="ECO:0000313" key="4">
    <source>
        <dbReference type="EMBL" id="MDD0814729.1"/>
    </source>
</evidence>
<evidence type="ECO:0000256" key="1">
    <source>
        <dbReference type="ARBA" id="ARBA00006499"/>
    </source>
</evidence>
<keyword evidence="2" id="KW-0378">Hydrolase</keyword>
<comment type="similarity">
    <text evidence="1">Belongs to the AB hydrolase superfamily. AB hydrolase 2 family.</text>
</comment>
<dbReference type="InterPro" id="IPR029058">
    <property type="entry name" value="AB_hydrolase_fold"/>
</dbReference>
<proteinExistence type="inferred from homology"/>
<reference evidence="4 5" key="1">
    <citation type="submission" date="2023-02" db="EMBL/GenBank/DDBJ databases">
        <title>Bacterial whole genome sequence for Curvibacter sp. HBC28.</title>
        <authorList>
            <person name="Le V."/>
            <person name="Ko S.-R."/>
            <person name="Ahn C.-Y."/>
            <person name="Oh H.-M."/>
        </authorList>
    </citation>
    <scope>NUCLEOTIDE SEQUENCE [LARGE SCALE GENOMIC DNA]</scope>
    <source>
        <strain evidence="4 5">HBC28</strain>
    </source>
</reference>
<protein>
    <submittedName>
        <fullName evidence="4">Phospholipase</fullName>
    </submittedName>
</protein>
<evidence type="ECO:0000256" key="2">
    <source>
        <dbReference type="ARBA" id="ARBA00022801"/>
    </source>
</evidence>
<dbReference type="PANTHER" id="PTHR10655:SF17">
    <property type="entry name" value="LYSOPHOSPHOLIPASE-LIKE PROTEIN 1"/>
    <property type="match status" value="1"/>
</dbReference>
<dbReference type="InterPro" id="IPR050565">
    <property type="entry name" value="LYPA1-2/EST-like"/>
</dbReference>
<evidence type="ECO:0000259" key="3">
    <source>
        <dbReference type="Pfam" id="PF02230"/>
    </source>
</evidence>
<dbReference type="Proteomes" id="UP001528672">
    <property type="component" value="Unassembled WGS sequence"/>
</dbReference>
<dbReference type="RefSeq" id="WP_273926401.1">
    <property type="nucleotide sequence ID" value="NZ_JAQSIN010000002.1"/>
</dbReference>
<feature type="domain" description="Phospholipase/carboxylesterase/thioesterase" evidence="3">
    <location>
        <begin position="23"/>
        <end position="220"/>
    </location>
</feature>
<comment type="caution">
    <text evidence="4">The sequence shown here is derived from an EMBL/GenBank/DDBJ whole genome shotgun (WGS) entry which is preliminary data.</text>
</comment>
<gene>
    <name evidence="4" type="ORF">PSQ39_08815</name>
</gene>